<keyword evidence="3" id="KW-1185">Reference proteome</keyword>
<dbReference type="AlphaFoldDB" id="A0A1J4JDQ2"/>
<evidence type="ECO:0000313" key="2">
    <source>
        <dbReference type="EMBL" id="OHS95803.1"/>
    </source>
</evidence>
<accession>A0A1J4JDQ2</accession>
<protein>
    <recommendedName>
        <fullName evidence="4">Nucleotide-diphospho-sugar transferase domain-containing protein</fullName>
    </recommendedName>
</protein>
<proteinExistence type="predicted"/>
<organism evidence="2 3">
    <name type="scientific">Tritrichomonas foetus</name>
    <dbReference type="NCBI Taxonomy" id="1144522"/>
    <lineage>
        <taxon>Eukaryota</taxon>
        <taxon>Metamonada</taxon>
        <taxon>Parabasalia</taxon>
        <taxon>Tritrichomonadida</taxon>
        <taxon>Tritrichomonadidae</taxon>
        <taxon>Tritrichomonas</taxon>
    </lineage>
</organism>
<dbReference type="Proteomes" id="UP000179807">
    <property type="component" value="Unassembled WGS sequence"/>
</dbReference>
<dbReference type="Gene3D" id="3.90.550.50">
    <property type="match status" value="1"/>
</dbReference>
<keyword evidence="1" id="KW-0812">Transmembrane</keyword>
<dbReference type="VEuPathDB" id="TrichDB:TRFO_38049"/>
<comment type="caution">
    <text evidence="2">The sequence shown here is derived from an EMBL/GenBank/DDBJ whole genome shotgun (WGS) entry which is preliminary data.</text>
</comment>
<dbReference type="GeneID" id="94846513"/>
<dbReference type="EMBL" id="MLAK01001220">
    <property type="protein sequence ID" value="OHS95803.1"/>
    <property type="molecule type" value="Genomic_DNA"/>
</dbReference>
<evidence type="ECO:0008006" key="4">
    <source>
        <dbReference type="Google" id="ProtNLM"/>
    </source>
</evidence>
<evidence type="ECO:0000313" key="3">
    <source>
        <dbReference type="Proteomes" id="UP000179807"/>
    </source>
</evidence>
<keyword evidence="1" id="KW-0472">Membrane</keyword>
<sequence length="358" mass="42145">MKEINISNLHSQPDSLNIKGKENTYDDIIKKIYISLSLIWISFVIGFLCSFTFKKETNNNNNNSIVVTPIYDQYNIVISVLTWRFSWHHNLFYMKQMTNQSLDPKSKINTILYSDSLNALSSILNGVHTPQCPGGYVKQNVIGCRFDLIFSHFLELDYAPWLFIATDDFYFNEKQLLKFIEVFETKYNPMNENIFIGKFENKYLHGKSGYIFSRKLVNYLLENKFKLNVIADENLRVETLIYDFIKKNNEKIHVFNNHFSVFGFPVDGTWNFIGNKSWTSLPKCQETQRIPVNNIVSLFMEPFENETVELAKYIPEIPEVVKYIPNDKTPTICYDRDNHLDQKFSEKFILSDKYQFDD</sequence>
<keyword evidence="1" id="KW-1133">Transmembrane helix</keyword>
<gene>
    <name evidence="2" type="ORF">TRFO_38049</name>
</gene>
<dbReference type="RefSeq" id="XP_068348940.1">
    <property type="nucleotide sequence ID" value="XM_068511809.1"/>
</dbReference>
<reference evidence="2" key="1">
    <citation type="submission" date="2016-10" db="EMBL/GenBank/DDBJ databases">
        <authorList>
            <person name="Benchimol M."/>
            <person name="Almeida L.G."/>
            <person name="Vasconcelos A.T."/>
            <person name="Perreira-Neves A."/>
            <person name="Rosa I.A."/>
            <person name="Tasca T."/>
            <person name="Bogo M.R."/>
            <person name="de Souza W."/>
        </authorList>
    </citation>
    <scope>NUCLEOTIDE SEQUENCE [LARGE SCALE GENOMIC DNA]</scope>
    <source>
        <strain evidence="2">K</strain>
    </source>
</reference>
<evidence type="ECO:0000256" key="1">
    <source>
        <dbReference type="SAM" id="Phobius"/>
    </source>
</evidence>
<name>A0A1J4JDQ2_9EUKA</name>
<feature type="transmembrane region" description="Helical" evidence="1">
    <location>
        <begin position="32"/>
        <end position="53"/>
    </location>
</feature>